<name>A0A0A3XJ00_BRAJP</name>
<dbReference type="AlphaFoldDB" id="A0A0A3XJ00"/>
<accession>A0A0A3XJ00</accession>
<dbReference type="Proteomes" id="UP000030377">
    <property type="component" value="Unassembled WGS sequence"/>
</dbReference>
<comment type="caution">
    <text evidence="1">The sequence shown here is derived from an EMBL/GenBank/DDBJ whole genome shotgun (WGS) entry which is preliminary data.</text>
</comment>
<protein>
    <submittedName>
        <fullName evidence="1">Uncharacterized protein</fullName>
    </submittedName>
</protein>
<reference evidence="1 2" key="1">
    <citation type="submission" date="2014-09" db="EMBL/GenBank/DDBJ databases">
        <title>Draft genome of Bradyrhizobium japonicum Is-34.</title>
        <authorList>
            <person name="Tsurumaru H."/>
            <person name="Yamakawa T."/>
            <person name="Hashimoto S."/>
            <person name="Okizaki K."/>
            <person name="Kanesaki Y."/>
            <person name="Yoshikawa H."/>
            <person name="Yajima S."/>
        </authorList>
    </citation>
    <scope>NUCLEOTIDE SEQUENCE [LARGE SCALE GENOMIC DNA]</scope>
    <source>
        <strain evidence="1 2">Is-34</strain>
    </source>
</reference>
<organism evidence="1 2">
    <name type="scientific">Bradyrhizobium japonicum</name>
    <dbReference type="NCBI Taxonomy" id="375"/>
    <lineage>
        <taxon>Bacteria</taxon>
        <taxon>Pseudomonadati</taxon>
        <taxon>Pseudomonadota</taxon>
        <taxon>Alphaproteobacteria</taxon>
        <taxon>Hyphomicrobiales</taxon>
        <taxon>Nitrobacteraceae</taxon>
        <taxon>Bradyrhizobium</taxon>
    </lineage>
</organism>
<evidence type="ECO:0000313" key="1">
    <source>
        <dbReference type="EMBL" id="KGT73249.1"/>
    </source>
</evidence>
<dbReference type="EMBL" id="JRPN01000055">
    <property type="protein sequence ID" value="KGT73249.1"/>
    <property type="molecule type" value="Genomic_DNA"/>
</dbReference>
<proteinExistence type="predicted"/>
<gene>
    <name evidence="1" type="ORF">MA20_45480</name>
</gene>
<sequence length="83" mass="8748">MPKMSPHLSLSPDQIATEAIAAPKLGLDSAAQRAILQAGAHHCVSRHVHAAFALIKQTTNAVVSITAVGSSLTTLEWRRVLAI</sequence>
<evidence type="ECO:0000313" key="2">
    <source>
        <dbReference type="Proteomes" id="UP000030377"/>
    </source>
</evidence>